<comment type="caution">
    <text evidence="2">The sequence shown here is derived from an EMBL/GenBank/DDBJ whole genome shotgun (WGS) entry which is preliminary data.</text>
</comment>
<dbReference type="InterPro" id="IPR001584">
    <property type="entry name" value="Integrase_cat-core"/>
</dbReference>
<evidence type="ECO:0000313" key="3">
    <source>
        <dbReference type="Proteomes" id="UP000050471"/>
    </source>
</evidence>
<dbReference type="AlphaFoldDB" id="A0A0P7KR82"/>
<gene>
    <name evidence="2" type="ORF">AKJ29_06585</name>
</gene>
<dbReference type="PROSITE" id="PS50994">
    <property type="entry name" value="INTEGRASE"/>
    <property type="match status" value="1"/>
</dbReference>
<dbReference type="Gene3D" id="3.30.420.10">
    <property type="entry name" value="Ribonuclease H-like superfamily/Ribonuclease H"/>
    <property type="match status" value="1"/>
</dbReference>
<name>A0A0P7KR82_9RHOB</name>
<dbReference type="PANTHER" id="PTHR46889">
    <property type="entry name" value="TRANSPOSASE INSF FOR INSERTION SEQUENCE IS3B-RELATED"/>
    <property type="match status" value="1"/>
</dbReference>
<dbReference type="InterPro" id="IPR012337">
    <property type="entry name" value="RNaseH-like_sf"/>
</dbReference>
<organism evidence="2 3">
    <name type="scientific">Aliiroseovarius crassostreae</name>
    <dbReference type="NCBI Taxonomy" id="154981"/>
    <lineage>
        <taxon>Bacteria</taxon>
        <taxon>Pseudomonadati</taxon>
        <taxon>Pseudomonadota</taxon>
        <taxon>Alphaproteobacteria</taxon>
        <taxon>Rhodobacterales</taxon>
        <taxon>Paracoccaceae</taxon>
        <taxon>Aliiroseovarius</taxon>
    </lineage>
</organism>
<dbReference type="Pfam" id="PF13683">
    <property type="entry name" value="rve_3"/>
    <property type="match status" value="1"/>
</dbReference>
<evidence type="ECO:0000313" key="2">
    <source>
        <dbReference type="EMBL" id="KPN65014.1"/>
    </source>
</evidence>
<reference evidence="2 3" key="1">
    <citation type="submission" date="2015-09" db="EMBL/GenBank/DDBJ databases">
        <title>Draft genome sequence of Aliiroseovarius crassostreae CV919-312TSm, the causative agent of Roseovarius Oyster Disease (formerly Juvenile Oyster Disease).</title>
        <authorList>
            <person name="Kessner L."/>
            <person name="Spinard E."/>
            <person name="Nelson D."/>
        </authorList>
    </citation>
    <scope>NUCLEOTIDE SEQUENCE [LARGE SCALE GENOMIC DNA]</scope>
    <source>
        <strain evidence="2 3">CV919-312</strain>
    </source>
</reference>
<accession>A0A0P7KR82</accession>
<dbReference type="EMBL" id="LKBA01000001">
    <property type="protein sequence ID" value="KPN65014.1"/>
    <property type="molecule type" value="Genomic_DNA"/>
</dbReference>
<protein>
    <recommendedName>
        <fullName evidence="1">Integrase catalytic domain-containing protein</fullName>
    </recommendedName>
</protein>
<dbReference type="STRING" id="154981.AKJ29_06585"/>
<sequence>MDAHHSDRGSQYLSIKYTERLAEAKIAPSVGSVGDAYDNAMAETINGLLKAEVSHRRGPWRSFEAVEYATLEWVDWFNNRRLLEPVGNIPPAEAEANFYADLERSDMAA</sequence>
<evidence type="ECO:0000259" key="1">
    <source>
        <dbReference type="PROSITE" id="PS50994"/>
    </source>
</evidence>
<proteinExistence type="predicted"/>
<dbReference type="PANTHER" id="PTHR46889:SF4">
    <property type="entry name" value="TRANSPOSASE INSO FOR INSERTION SEQUENCE ELEMENT IS911B-RELATED"/>
    <property type="match status" value="1"/>
</dbReference>
<dbReference type="SUPFAM" id="SSF53098">
    <property type="entry name" value="Ribonuclease H-like"/>
    <property type="match status" value="1"/>
</dbReference>
<keyword evidence="3" id="KW-1185">Reference proteome</keyword>
<dbReference type="InterPro" id="IPR036397">
    <property type="entry name" value="RNaseH_sf"/>
</dbReference>
<dbReference type="GO" id="GO:0015074">
    <property type="term" value="P:DNA integration"/>
    <property type="evidence" value="ECO:0007669"/>
    <property type="project" value="InterPro"/>
</dbReference>
<dbReference type="Proteomes" id="UP000050471">
    <property type="component" value="Unassembled WGS sequence"/>
</dbReference>
<dbReference type="GO" id="GO:0003676">
    <property type="term" value="F:nucleic acid binding"/>
    <property type="evidence" value="ECO:0007669"/>
    <property type="project" value="InterPro"/>
</dbReference>
<dbReference type="InterPro" id="IPR050900">
    <property type="entry name" value="Transposase_IS3/IS150/IS904"/>
</dbReference>
<feature type="domain" description="Integrase catalytic" evidence="1">
    <location>
        <begin position="1"/>
        <end position="99"/>
    </location>
</feature>